<evidence type="ECO:0000313" key="2">
    <source>
        <dbReference type="Proteomes" id="UP001172159"/>
    </source>
</evidence>
<sequence length="268" mass="29258">MELQALNPGSFPYYLDCLLGFFRFPQYVIFLSAGQSSQHNLYENDRNSRRTKQPKLTAVQSCEADLDGCPGSLRAKGLVRRCGWWTSPGRIPAAALCPGRPAAVWPVTVRSVAVRPVAVASSGGGRGRGGAGRGRGCSGDDYQALCAAQNSTTRPQLCFRGFRGFRGLVPWLLSFSVMVLSKTQMTGEETVVQTYYDHLLRSPMLHPEELAWHTYARRTSLAFRVAISSTTTTELVVIVDCEDVSGIDGQSGIPIVNRPARTIMPIVT</sequence>
<gene>
    <name evidence="1" type="ORF">B0T21DRAFT_349497</name>
</gene>
<evidence type="ECO:0000313" key="1">
    <source>
        <dbReference type="EMBL" id="KAK0732495.1"/>
    </source>
</evidence>
<name>A0AA40BDZ6_9PEZI</name>
<accession>A0AA40BDZ6</accession>
<dbReference type="Proteomes" id="UP001172159">
    <property type="component" value="Unassembled WGS sequence"/>
</dbReference>
<proteinExistence type="predicted"/>
<reference evidence="1" key="1">
    <citation type="submission" date="2023-06" db="EMBL/GenBank/DDBJ databases">
        <title>Genome-scale phylogeny and comparative genomics of the fungal order Sordariales.</title>
        <authorList>
            <consortium name="Lawrence Berkeley National Laboratory"/>
            <person name="Hensen N."/>
            <person name="Bonometti L."/>
            <person name="Westerberg I."/>
            <person name="Brannstrom I.O."/>
            <person name="Guillou S."/>
            <person name="Cros-Aarteil S."/>
            <person name="Calhoun S."/>
            <person name="Haridas S."/>
            <person name="Kuo A."/>
            <person name="Mondo S."/>
            <person name="Pangilinan J."/>
            <person name="Riley R."/>
            <person name="Labutti K."/>
            <person name="Andreopoulos B."/>
            <person name="Lipzen A."/>
            <person name="Chen C."/>
            <person name="Yanf M."/>
            <person name="Daum C."/>
            <person name="Ng V."/>
            <person name="Clum A."/>
            <person name="Steindorff A."/>
            <person name="Ohm R."/>
            <person name="Martin F."/>
            <person name="Silar P."/>
            <person name="Natvig D."/>
            <person name="Lalanne C."/>
            <person name="Gautier V."/>
            <person name="Ament-Velasquez S.L."/>
            <person name="Kruys A."/>
            <person name="Hutchinson M.I."/>
            <person name="Powell A.J."/>
            <person name="Barry K."/>
            <person name="Miller A.N."/>
            <person name="Grigoriev I.V."/>
            <person name="Debuchy R."/>
            <person name="Gladieux P."/>
            <person name="Thoren M.H."/>
            <person name="Johannesson H."/>
        </authorList>
    </citation>
    <scope>NUCLEOTIDE SEQUENCE</scope>
    <source>
        <strain evidence="1">CBS 540.89</strain>
    </source>
</reference>
<keyword evidence="2" id="KW-1185">Reference proteome</keyword>
<organism evidence="1 2">
    <name type="scientific">Apiosordaria backusii</name>
    <dbReference type="NCBI Taxonomy" id="314023"/>
    <lineage>
        <taxon>Eukaryota</taxon>
        <taxon>Fungi</taxon>
        <taxon>Dikarya</taxon>
        <taxon>Ascomycota</taxon>
        <taxon>Pezizomycotina</taxon>
        <taxon>Sordariomycetes</taxon>
        <taxon>Sordariomycetidae</taxon>
        <taxon>Sordariales</taxon>
        <taxon>Lasiosphaeriaceae</taxon>
        <taxon>Apiosordaria</taxon>
    </lineage>
</organism>
<dbReference type="AlphaFoldDB" id="A0AA40BDZ6"/>
<protein>
    <submittedName>
        <fullName evidence="1">Uncharacterized protein</fullName>
    </submittedName>
</protein>
<dbReference type="EMBL" id="JAUKTV010000008">
    <property type="protein sequence ID" value="KAK0732495.1"/>
    <property type="molecule type" value="Genomic_DNA"/>
</dbReference>
<comment type="caution">
    <text evidence="1">The sequence shown here is derived from an EMBL/GenBank/DDBJ whole genome shotgun (WGS) entry which is preliminary data.</text>
</comment>